<dbReference type="CDD" id="cd02440">
    <property type="entry name" value="AdoMet_MTases"/>
    <property type="match status" value="1"/>
</dbReference>
<dbReference type="Proteomes" id="UP001157186">
    <property type="component" value="Unassembled WGS sequence"/>
</dbReference>
<accession>A0ABQ6GV85</accession>
<reference evidence="6 7" key="1">
    <citation type="submission" date="2023-03" db="EMBL/GenBank/DDBJ databases">
        <title>Draft genome sequence of Thalassotalea insulae KCTC 62186T.</title>
        <authorList>
            <person name="Sawabe T."/>
        </authorList>
    </citation>
    <scope>NUCLEOTIDE SEQUENCE [LARGE SCALE GENOMIC DNA]</scope>
    <source>
        <strain evidence="6 7">KCTC 62186</strain>
    </source>
</reference>
<comment type="caution">
    <text evidence="6">The sequence shown here is derived from an EMBL/GenBank/DDBJ whole genome shotgun (WGS) entry which is preliminary data.</text>
</comment>
<protein>
    <submittedName>
        <fullName evidence="6">Methyltransferase</fullName>
    </submittedName>
</protein>
<dbReference type="Gene3D" id="3.40.50.150">
    <property type="entry name" value="Vaccinia Virus protein VP39"/>
    <property type="match status" value="1"/>
</dbReference>
<gene>
    <name evidence="6" type="ORF">tinsulaeT_24440</name>
</gene>
<dbReference type="InterPro" id="IPR019614">
    <property type="entry name" value="SAM-dep_methyl-trfase"/>
</dbReference>
<feature type="domain" description="S-adenosylmethionine-dependent methyltransferase" evidence="5">
    <location>
        <begin position="23"/>
        <end position="299"/>
    </location>
</feature>
<keyword evidence="7" id="KW-1185">Reference proteome</keyword>
<sequence>MLSHIQQNFEQGLVSSDLSLCQRIFHGRGHAYSNLAHVNVDWFSPVLLITLYQPVEQAWLAQQVTELKTLFTECQSIQVQHRYQSYAPIEVVWGETITELVAVEQQLKFQLQLGKSQNTGLFLDMANGRNWLYQKAKDKNVLNLFAYTCAFSVAAIAGGAKQVVNIDMAKASLAKGRDNHKLNQQDLSRVKFEGVDIFKSFGRIKKYGPYDILVCDPPSFQKGSVNIERDYQKILRRIPQFMKPGAELMLCLNSPDLDESFLQAQVANSCPDCHYQGKIANPRVFKEAEQGKGLKVLLFSYLPAET</sequence>
<dbReference type="GO" id="GO:0008168">
    <property type="term" value="F:methyltransferase activity"/>
    <property type="evidence" value="ECO:0007669"/>
    <property type="project" value="UniProtKB-KW"/>
</dbReference>
<evidence type="ECO:0000313" key="6">
    <source>
        <dbReference type="EMBL" id="GLX79104.1"/>
    </source>
</evidence>
<evidence type="ECO:0000256" key="3">
    <source>
        <dbReference type="ARBA" id="ARBA00022679"/>
    </source>
</evidence>
<evidence type="ECO:0000256" key="1">
    <source>
        <dbReference type="ARBA" id="ARBA00022552"/>
    </source>
</evidence>
<name>A0ABQ6GV85_9GAMM</name>
<dbReference type="GO" id="GO:0032259">
    <property type="term" value="P:methylation"/>
    <property type="evidence" value="ECO:0007669"/>
    <property type="project" value="UniProtKB-KW"/>
</dbReference>
<dbReference type="PANTHER" id="PTHR43042">
    <property type="entry name" value="SAM-DEPENDENT METHYLTRANSFERASE"/>
    <property type="match status" value="1"/>
</dbReference>
<evidence type="ECO:0000256" key="2">
    <source>
        <dbReference type="ARBA" id="ARBA00022603"/>
    </source>
</evidence>
<evidence type="ECO:0000313" key="7">
    <source>
        <dbReference type="Proteomes" id="UP001157186"/>
    </source>
</evidence>
<keyword evidence="4" id="KW-0949">S-adenosyl-L-methionine</keyword>
<proteinExistence type="predicted"/>
<dbReference type="SUPFAM" id="SSF53335">
    <property type="entry name" value="S-adenosyl-L-methionine-dependent methyltransferases"/>
    <property type="match status" value="1"/>
</dbReference>
<evidence type="ECO:0000259" key="5">
    <source>
        <dbReference type="Pfam" id="PF10672"/>
    </source>
</evidence>
<dbReference type="PANTHER" id="PTHR43042:SF3">
    <property type="entry name" value="RIBOSOMAL RNA LARGE SUBUNIT METHYLTRANSFERASE YWBD-RELATED"/>
    <property type="match status" value="1"/>
</dbReference>
<keyword evidence="2 6" id="KW-0489">Methyltransferase</keyword>
<organism evidence="6 7">
    <name type="scientific">Thalassotalea insulae</name>
    <dbReference type="NCBI Taxonomy" id="2056778"/>
    <lineage>
        <taxon>Bacteria</taxon>
        <taxon>Pseudomonadati</taxon>
        <taxon>Pseudomonadota</taxon>
        <taxon>Gammaproteobacteria</taxon>
        <taxon>Alteromonadales</taxon>
        <taxon>Colwelliaceae</taxon>
        <taxon>Thalassotalea</taxon>
    </lineage>
</organism>
<dbReference type="InterPro" id="IPR029063">
    <property type="entry name" value="SAM-dependent_MTases_sf"/>
</dbReference>
<evidence type="ECO:0000256" key="4">
    <source>
        <dbReference type="ARBA" id="ARBA00022691"/>
    </source>
</evidence>
<dbReference type="EMBL" id="BSST01000001">
    <property type="protein sequence ID" value="GLX79104.1"/>
    <property type="molecule type" value="Genomic_DNA"/>
</dbReference>
<keyword evidence="3" id="KW-0808">Transferase</keyword>
<keyword evidence="1" id="KW-0698">rRNA processing</keyword>
<dbReference type="Pfam" id="PF10672">
    <property type="entry name" value="Methyltrans_SAM"/>
    <property type="match status" value="1"/>
</dbReference>